<reference evidence="1" key="1">
    <citation type="journal article" date="2021" name="Environ. Microbiol.">
        <title>Gene family expansions and transcriptome signatures uncover fungal adaptations to wood decay.</title>
        <authorList>
            <person name="Hage H."/>
            <person name="Miyauchi S."/>
            <person name="Viragh M."/>
            <person name="Drula E."/>
            <person name="Min B."/>
            <person name="Chaduli D."/>
            <person name="Navarro D."/>
            <person name="Favel A."/>
            <person name="Norest M."/>
            <person name="Lesage-Meessen L."/>
            <person name="Balint B."/>
            <person name="Merenyi Z."/>
            <person name="de Eugenio L."/>
            <person name="Morin E."/>
            <person name="Martinez A.T."/>
            <person name="Baldrian P."/>
            <person name="Stursova M."/>
            <person name="Martinez M.J."/>
            <person name="Novotny C."/>
            <person name="Magnuson J.K."/>
            <person name="Spatafora J.W."/>
            <person name="Maurice S."/>
            <person name="Pangilinan J."/>
            <person name="Andreopoulos W."/>
            <person name="LaButti K."/>
            <person name="Hundley H."/>
            <person name="Na H."/>
            <person name="Kuo A."/>
            <person name="Barry K."/>
            <person name="Lipzen A."/>
            <person name="Henrissat B."/>
            <person name="Riley R."/>
            <person name="Ahrendt S."/>
            <person name="Nagy L.G."/>
            <person name="Grigoriev I.V."/>
            <person name="Martin F."/>
            <person name="Rosso M.N."/>
        </authorList>
    </citation>
    <scope>NUCLEOTIDE SEQUENCE</scope>
    <source>
        <strain evidence="1">CBS 384.51</strain>
    </source>
</reference>
<sequence length="999" mass="109550">MSSPSKHLRPRNIAAPHAQQAIRDSTMQLSSLSLRSPLSSYASNSFIFPTAAGAGDHVSIAPSISSAATTDSPTDTTTPTSSAGTTTPRGRTAQGPASVEPSGLSLLLAKQKPQPLSQTYEDSFSTPAKRDYPTPAQIVVTDDTSTAEHQVAVAQSSERTHLLDVEAVQLSYNSTEANGDGHPAVSKREYKGVAGLWKGSFSPSASLGGVLTSAVRALPAVILGTLLNILDGISYGMITFPTAGVFTGLSGVGVSMFFVSAIISQLVYSFGGSGFAGANGSMMIEVVIGEENPREIIATTIVSFALSSLLTGKRTLSVTFRCHLTSHWYLGLTFFLLGALRLGTLIGFFPRHILVGCIGGVGVFLIITGLTVSTRMAEDDFSLSLDTLKFFVLDMHNLALWLPAFSLAVLLRIITHKYHHQLIFPIYFIIIPVIFYIVVAAARLDLETLRHEGWLFEMGNTREPWYKFYTLYDFHATQWRVLWSTLPTQFALLFFNILHPPLNVPALAVSLNHDVNTDKELVAHGYSNLLAGIFGTVPNYLVYVNTLLFYRVGGDTRVAGFLLAAATAALLFIGTAPIAYIPVMVVGALIFVLGIDLVKEALWDTRRRVNWQVSVVAPEYITIASIMICMTVWDFVIGIFFVVQSSRRQSIRVLHTGETVMSTVRRPSAHRAYIREVSKQTTIMRLQGFLFFGTITHIEETIRTVVEGPSWQLNPIRFFILDLALVAGVDMSAAEAFVRIQRLLSSKGIVLVFCGFSDTSPIGRALRSVDLLEMEGVELFSTFNDALEWTENVYLRAWFTSQKAEAHSIALPGRQDYRVLQGASVNTPRRSQLIEAGWKTIARELPVSEESQPYDTLVKAFSSYGVVDRKQFQPMAAYLERLSIPEGYVLWRQGEEPDGLYILQSGVLRAVYHFAEHTLAMEESMVAGTVAGELSALSNTTRNATCTVERDAVVWKLSVESLERMEAERPELASAFTKLALKAAKLDYDILLSALASRQ</sequence>
<proteinExistence type="predicted"/>
<organism evidence="1 2">
    <name type="scientific">Irpex rosettiformis</name>
    <dbReference type="NCBI Taxonomy" id="378272"/>
    <lineage>
        <taxon>Eukaryota</taxon>
        <taxon>Fungi</taxon>
        <taxon>Dikarya</taxon>
        <taxon>Basidiomycota</taxon>
        <taxon>Agaricomycotina</taxon>
        <taxon>Agaricomycetes</taxon>
        <taxon>Polyporales</taxon>
        <taxon>Irpicaceae</taxon>
        <taxon>Irpex</taxon>
    </lineage>
</organism>
<name>A0ACB8TTA5_9APHY</name>
<gene>
    <name evidence="1" type="ORF">BDY19DRAFT_987125</name>
</gene>
<comment type="caution">
    <text evidence="1">The sequence shown here is derived from an EMBL/GenBank/DDBJ whole genome shotgun (WGS) entry which is preliminary data.</text>
</comment>
<dbReference type="EMBL" id="MU274933">
    <property type="protein sequence ID" value="KAI0085215.1"/>
    <property type="molecule type" value="Genomic_DNA"/>
</dbReference>
<dbReference type="Proteomes" id="UP001055072">
    <property type="component" value="Unassembled WGS sequence"/>
</dbReference>
<evidence type="ECO:0000313" key="2">
    <source>
        <dbReference type="Proteomes" id="UP001055072"/>
    </source>
</evidence>
<keyword evidence="2" id="KW-1185">Reference proteome</keyword>
<protein>
    <submittedName>
        <fullName evidence="1">Sulfate transporter family-domain-containing protein</fullName>
    </submittedName>
</protein>
<evidence type="ECO:0000313" key="1">
    <source>
        <dbReference type="EMBL" id="KAI0085215.1"/>
    </source>
</evidence>
<accession>A0ACB8TTA5</accession>